<feature type="domain" description="C-type lectin" evidence="3">
    <location>
        <begin position="156"/>
        <end position="243"/>
    </location>
</feature>
<evidence type="ECO:0000259" key="3">
    <source>
        <dbReference type="PROSITE" id="PS50041"/>
    </source>
</evidence>
<dbReference type="PANTHER" id="PTHR45784">
    <property type="entry name" value="C-TYPE LECTIN DOMAIN FAMILY 20 MEMBER A-RELATED"/>
    <property type="match status" value="1"/>
</dbReference>
<dbReference type="InterPro" id="IPR001304">
    <property type="entry name" value="C-type_lectin-like"/>
</dbReference>
<dbReference type="OrthoDB" id="6369810at2759"/>
<dbReference type="SUPFAM" id="SSF56436">
    <property type="entry name" value="C-type lectin-like"/>
    <property type="match status" value="2"/>
</dbReference>
<organism evidence="4 5">
    <name type="scientific">Danionella cerebrum</name>
    <dbReference type="NCBI Taxonomy" id="2873325"/>
    <lineage>
        <taxon>Eukaryota</taxon>
        <taxon>Metazoa</taxon>
        <taxon>Chordata</taxon>
        <taxon>Craniata</taxon>
        <taxon>Vertebrata</taxon>
        <taxon>Euteleostomi</taxon>
        <taxon>Actinopterygii</taxon>
        <taxon>Neopterygii</taxon>
        <taxon>Teleostei</taxon>
        <taxon>Ostariophysi</taxon>
        <taxon>Cypriniformes</taxon>
        <taxon>Danionidae</taxon>
        <taxon>Danioninae</taxon>
        <taxon>Danionella</taxon>
    </lineage>
</organism>
<reference evidence="4 5" key="1">
    <citation type="journal article" date="2019" name="Sci. Data">
        <title>Hybrid genome assembly and annotation of Danionella translucida.</title>
        <authorList>
            <person name="Kadobianskyi M."/>
            <person name="Schulze L."/>
            <person name="Schuelke M."/>
            <person name="Judkewitz B."/>
        </authorList>
    </citation>
    <scope>NUCLEOTIDE SEQUENCE [LARGE SCALE GENOMIC DNA]</scope>
    <source>
        <strain evidence="4 5">Bolton</strain>
    </source>
</reference>
<dbReference type="AlphaFoldDB" id="A0A553Q078"/>
<dbReference type="PROSITE" id="PS50041">
    <property type="entry name" value="C_TYPE_LECTIN_2"/>
    <property type="match status" value="2"/>
</dbReference>
<feature type="signal peptide" evidence="2">
    <location>
        <begin position="1"/>
        <end position="24"/>
    </location>
</feature>
<feature type="chain" id="PRO_5022206699" description="C-type lectin domain-containing protein" evidence="2">
    <location>
        <begin position="25"/>
        <end position="306"/>
    </location>
</feature>
<keyword evidence="1" id="KW-1015">Disulfide bond</keyword>
<name>A0A553Q078_9TELE</name>
<dbReference type="Pfam" id="PF00059">
    <property type="entry name" value="Lectin_C"/>
    <property type="match status" value="2"/>
</dbReference>
<protein>
    <recommendedName>
        <fullName evidence="3">C-type lectin domain-containing protein</fullName>
    </recommendedName>
</protein>
<dbReference type="InterPro" id="IPR016186">
    <property type="entry name" value="C-type_lectin-like/link_sf"/>
</dbReference>
<dbReference type="EMBL" id="SRMA01026481">
    <property type="protein sequence ID" value="TRY83334.1"/>
    <property type="molecule type" value="Genomic_DNA"/>
</dbReference>
<feature type="domain" description="C-type lectin" evidence="3">
    <location>
        <begin position="28"/>
        <end position="138"/>
    </location>
</feature>
<keyword evidence="5" id="KW-1185">Reference proteome</keyword>
<dbReference type="InterPro" id="IPR016187">
    <property type="entry name" value="CTDL_fold"/>
</dbReference>
<keyword evidence="2" id="KW-0732">Signal</keyword>
<evidence type="ECO:0000313" key="4">
    <source>
        <dbReference type="EMBL" id="TRY83334.1"/>
    </source>
</evidence>
<dbReference type="Gene3D" id="3.10.100.10">
    <property type="entry name" value="Mannose-Binding Protein A, subunit A"/>
    <property type="match status" value="2"/>
</dbReference>
<dbReference type="PROSITE" id="PS00615">
    <property type="entry name" value="C_TYPE_LECTIN_1"/>
    <property type="match status" value="1"/>
</dbReference>
<gene>
    <name evidence="4" type="ORF">DNTS_015063</name>
</gene>
<dbReference type="PANTHER" id="PTHR45784:SF3">
    <property type="entry name" value="C-TYPE LECTIN DOMAIN FAMILY 4 MEMBER K-LIKE-RELATED"/>
    <property type="match status" value="1"/>
</dbReference>
<dbReference type="SMART" id="SM00034">
    <property type="entry name" value="CLECT"/>
    <property type="match status" value="2"/>
</dbReference>
<evidence type="ECO:0000256" key="1">
    <source>
        <dbReference type="ARBA" id="ARBA00023157"/>
    </source>
</evidence>
<comment type="caution">
    <text evidence="4">The sequence shown here is derived from an EMBL/GenBank/DDBJ whole genome shotgun (WGS) entry which is preliminary data.</text>
</comment>
<proteinExistence type="predicted"/>
<dbReference type="STRING" id="623744.A0A553Q078"/>
<accession>A0A553Q078</accession>
<dbReference type="InterPro" id="IPR018378">
    <property type="entry name" value="C-type_lectin_CS"/>
</dbReference>
<evidence type="ECO:0000313" key="5">
    <source>
        <dbReference type="Proteomes" id="UP000316079"/>
    </source>
</evidence>
<evidence type="ECO:0000256" key="2">
    <source>
        <dbReference type="SAM" id="SignalP"/>
    </source>
</evidence>
<sequence length="306" mass="35658">MDQMWLNFLSLLAGLLMMISLSNQSPEYFLIKEFLSWDKAQSVCRTKHVDLATVQTNEDWAALKNLSVDQNFYSMAWTGLYQDTVNWFWSLNDEPLQYQNWAPSMPLNLGLKKECAAINTAGFWINHFCGDNRFFLCIDEQPNATQRVVLERTYITWLEAQKYCRTFYTDLMVIRNQTENDLILGIFNDQMYNIWIGLYRGKWNWSSRENLTDATRLHTQKMTGPQENCVLANYLGAVDDYTCTIRKKRQVVRVQVKASKTTSDATLTALISHKLQHFLNASDVSLTWRKQPGGKIFQKNKTKPRV</sequence>
<dbReference type="Proteomes" id="UP000316079">
    <property type="component" value="Unassembled WGS sequence"/>
</dbReference>